<dbReference type="AlphaFoldDB" id="A0A4P7GIS5"/>
<dbReference type="SMART" id="SM00871">
    <property type="entry name" value="AraC_E_bind"/>
    <property type="match status" value="1"/>
</dbReference>
<dbReference type="InterPro" id="IPR010499">
    <property type="entry name" value="AraC_E-bd"/>
</dbReference>
<evidence type="ECO:0000313" key="3">
    <source>
        <dbReference type="Proteomes" id="UP000294894"/>
    </source>
</evidence>
<dbReference type="KEGG" id="noy:EXE57_03980"/>
<proteinExistence type="predicted"/>
<dbReference type="EMBL" id="CP038267">
    <property type="protein sequence ID" value="QBR91521.1"/>
    <property type="molecule type" value="Genomic_DNA"/>
</dbReference>
<sequence length="155" mass="16418">MDHDIELVDVPPQHVAVVRADVDVGEFPGFLGGAFEEVMTVLAQQGLDPTGPPLGRYVPVAAGRFRVEAGFPAARPVTASGRVVPAELPGGTVARCLHRGPYEEVAAVYRAVTDWVEDHGLTVSGPPWECYLDEPDVPQPRTEVLVPCAAAEPAG</sequence>
<organism evidence="2 3">
    <name type="scientific">Nocardioides euryhalodurans</name>
    <dbReference type="NCBI Taxonomy" id="2518370"/>
    <lineage>
        <taxon>Bacteria</taxon>
        <taxon>Bacillati</taxon>
        <taxon>Actinomycetota</taxon>
        <taxon>Actinomycetes</taxon>
        <taxon>Propionibacteriales</taxon>
        <taxon>Nocardioidaceae</taxon>
        <taxon>Nocardioides</taxon>
    </lineage>
</organism>
<dbReference type="OrthoDB" id="795001at2"/>
<gene>
    <name evidence="2" type="ORF">EXE57_03980</name>
</gene>
<dbReference type="Gene3D" id="3.20.80.10">
    <property type="entry name" value="Regulatory factor, effector binding domain"/>
    <property type="match status" value="1"/>
</dbReference>
<dbReference type="RefSeq" id="WP_135074220.1">
    <property type="nucleotide sequence ID" value="NZ_CP038267.1"/>
</dbReference>
<evidence type="ECO:0000313" key="2">
    <source>
        <dbReference type="EMBL" id="QBR91521.1"/>
    </source>
</evidence>
<reference evidence="2 3" key="1">
    <citation type="submission" date="2019-03" db="EMBL/GenBank/DDBJ databases">
        <title>Three New Species of Nocardioides, Nocardioides euryhalodurans sp. nov., Nocardioides seonyuensis sp. nov. and Nocardioides eburneoflavus sp. nov., Iolated from Soil.</title>
        <authorList>
            <person name="Roh S.G."/>
            <person name="Lee C."/>
            <person name="Kim M.-K."/>
            <person name="Kim S.B."/>
        </authorList>
    </citation>
    <scope>NUCLEOTIDE SEQUENCE [LARGE SCALE GENOMIC DNA]</scope>
    <source>
        <strain evidence="2 3">MMS17-SY117</strain>
    </source>
</reference>
<dbReference type="InterPro" id="IPR029442">
    <property type="entry name" value="GyrI-like"/>
</dbReference>
<protein>
    <submittedName>
        <fullName evidence="2">Transcriptional regulator</fullName>
    </submittedName>
</protein>
<dbReference type="Proteomes" id="UP000294894">
    <property type="component" value="Chromosome"/>
</dbReference>
<name>A0A4P7GIS5_9ACTN</name>
<keyword evidence="3" id="KW-1185">Reference proteome</keyword>
<dbReference type="Pfam" id="PF06445">
    <property type="entry name" value="GyrI-like"/>
    <property type="match status" value="1"/>
</dbReference>
<dbReference type="SUPFAM" id="SSF55136">
    <property type="entry name" value="Probable bacterial effector-binding domain"/>
    <property type="match status" value="1"/>
</dbReference>
<feature type="domain" description="AraC effector-binding" evidence="1">
    <location>
        <begin position="3"/>
        <end position="149"/>
    </location>
</feature>
<accession>A0A4P7GIS5</accession>
<evidence type="ECO:0000259" key="1">
    <source>
        <dbReference type="SMART" id="SM00871"/>
    </source>
</evidence>
<dbReference type="InterPro" id="IPR011256">
    <property type="entry name" value="Reg_factor_effector_dom_sf"/>
</dbReference>